<keyword evidence="2" id="KW-1185">Reference proteome</keyword>
<dbReference type="Proteomes" id="UP000244956">
    <property type="component" value="Unassembled WGS sequence"/>
</dbReference>
<dbReference type="Gene3D" id="3.30.530.20">
    <property type="match status" value="1"/>
</dbReference>
<dbReference type="AlphaFoldDB" id="A0A2U2B9C2"/>
<evidence type="ECO:0000313" key="1">
    <source>
        <dbReference type="EMBL" id="PWD99644.1"/>
    </source>
</evidence>
<name>A0A2U2B9C2_9BACT</name>
<dbReference type="CDD" id="cd07820">
    <property type="entry name" value="SRPBCC_3"/>
    <property type="match status" value="1"/>
</dbReference>
<evidence type="ECO:0008006" key="3">
    <source>
        <dbReference type="Google" id="ProtNLM"/>
    </source>
</evidence>
<gene>
    <name evidence="1" type="ORF">DDZ16_09360</name>
</gene>
<evidence type="ECO:0000313" key="2">
    <source>
        <dbReference type="Proteomes" id="UP000244956"/>
    </source>
</evidence>
<dbReference type="InterPro" id="IPR023393">
    <property type="entry name" value="START-like_dom_sf"/>
</dbReference>
<proteinExistence type="predicted"/>
<reference evidence="1 2" key="1">
    <citation type="submission" date="2018-05" db="EMBL/GenBank/DDBJ databases">
        <title>Marinilabilia rubrum sp. nov., isolated from saltern sediment.</title>
        <authorList>
            <person name="Zhang R."/>
        </authorList>
    </citation>
    <scope>NUCLEOTIDE SEQUENCE [LARGE SCALE GENOMIC DNA]</scope>
    <source>
        <strain evidence="1 2">WTE16</strain>
    </source>
</reference>
<sequence>MGTFRLEVSQKVNASMEEVWDFISSPRNLKFITPEHMGFDIITPNLPEKMYPGMMVEYEVKPFAGYKTKWLTEITHVRDLEFFVDEQRSGPYKLWHHQHHIKPIENGVLMTDIVHYIPPMGIIGNMANAILIRKQLNAIFEFRRDALIRKYGDYAYPAV</sequence>
<dbReference type="SUPFAM" id="SSF55961">
    <property type="entry name" value="Bet v1-like"/>
    <property type="match status" value="1"/>
</dbReference>
<dbReference type="EMBL" id="QEWP01000006">
    <property type="protein sequence ID" value="PWD99644.1"/>
    <property type="molecule type" value="Genomic_DNA"/>
</dbReference>
<protein>
    <recommendedName>
        <fullName evidence="3">SRPBCC family protein</fullName>
    </recommendedName>
</protein>
<accession>A0A2U2B9C2</accession>
<comment type="caution">
    <text evidence="1">The sequence shown here is derived from an EMBL/GenBank/DDBJ whole genome shotgun (WGS) entry which is preliminary data.</text>
</comment>
<dbReference type="OrthoDB" id="9793552at2"/>
<organism evidence="1 2">
    <name type="scientific">Marinilabilia rubra</name>
    <dbReference type="NCBI Taxonomy" id="2162893"/>
    <lineage>
        <taxon>Bacteria</taxon>
        <taxon>Pseudomonadati</taxon>
        <taxon>Bacteroidota</taxon>
        <taxon>Bacteroidia</taxon>
        <taxon>Marinilabiliales</taxon>
        <taxon>Marinilabiliaceae</taxon>
        <taxon>Marinilabilia</taxon>
    </lineage>
</organism>
<dbReference type="RefSeq" id="WP_109264184.1">
    <property type="nucleotide sequence ID" value="NZ_QEWP01000006.1"/>
</dbReference>